<evidence type="ECO:0000313" key="1">
    <source>
        <dbReference type="EMBL" id="OSX78819.1"/>
    </source>
</evidence>
<name>A0A1X6PD32_PORUM</name>
<reference evidence="1 2" key="1">
    <citation type="submission" date="2017-03" db="EMBL/GenBank/DDBJ databases">
        <title>WGS assembly of Porphyra umbilicalis.</title>
        <authorList>
            <person name="Brawley S.H."/>
            <person name="Blouin N.A."/>
            <person name="Ficko-Blean E."/>
            <person name="Wheeler G.L."/>
            <person name="Lohr M."/>
            <person name="Goodson H.V."/>
            <person name="Jenkins J.W."/>
            <person name="Blaby-Haas C.E."/>
            <person name="Helliwell K.E."/>
            <person name="Chan C."/>
            <person name="Marriage T."/>
            <person name="Bhattacharya D."/>
            <person name="Klein A.S."/>
            <person name="Badis Y."/>
            <person name="Brodie J."/>
            <person name="Cao Y."/>
            <person name="Collen J."/>
            <person name="Dittami S.M."/>
            <person name="Gachon C.M."/>
            <person name="Green B.R."/>
            <person name="Karpowicz S."/>
            <person name="Kim J.W."/>
            <person name="Kudahl U."/>
            <person name="Lin S."/>
            <person name="Michel G."/>
            <person name="Mittag M."/>
            <person name="Olson B.J."/>
            <person name="Pangilinan J."/>
            <person name="Peng Y."/>
            <person name="Qiu H."/>
            <person name="Shu S."/>
            <person name="Singer J.T."/>
            <person name="Smith A.G."/>
            <person name="Sprecher B.N."/>
            <person name="Wagner V."/>
            <person name="Wang W."/>
            <person name="Wang Z.-Y."/>
            <person name="Yan J."/>
            <person name="Yarish C."/>
            <person name="Zoeuner-Riek S."/>
            <person name="Zhuang Y."/>
            <person name="Zou Y."/>
            <person name="Lindquist E.A."/>
            <person name="Grimwood J."/>
            <person name="Barry K."/>
            <person name="Rokhsar D.S."/>
            <person name="Schmutz J."/>
            <person name="Stiller J.W."/>
            <person name="Grossman A.R."/>
            <person name="Prochnik S.E."/>
        </authorList>
    </citation>
    <scope>NUCLEOTIDE SEQUENCE [LARGE SCALE GENOMIC DNA]</scope>
    <source>
        <strain evidence="1">4086291</strain>
    </source>
</reference>
<gene>
    <name evidence="1" type="ORF">BU14_0098s0045</name>
</gene>
<dbReference type="EMBL" id="KV918804">
    <property type="protein sequence ID" value="OSX78819.1"/>
    <property type="molecule type" value="Genomic_DNA"/>
</dbReference>
<dbReference type="AlphaFoldDB" id="A0A1X6PD32"/>
<organism evidence="1 2">
    <name type="scientific">Porphyra umbilicalis</name>
    <name type="common">Purple laver</name>
    <name type="synonym">Red alga</name>
    <dbReference type="NCBI Taxonomy" id="2786"/>
    <lineage>
        <taxon>Eukaryota</taxon>
        <taxon>Rhodophyta</taxon>
        <taxon>Bangiophyceae</taxon>
        <taxon>Bangiales</taxon>
        <taxon>Bangiaceae</taxon>
        <taxon>Porphyra</taxon>
    </lineage>
</organism>
<accession>A0A1X6PD32</accession>
<sequence>MHTEEDVGTLRRVRATRTKQDVVFSAAEATEMLNENNFLLLDAGCRAALMAAAHAVLSRMGLRCFSEPGPSRGGPRTVSCTLAHIALITHNVRQHLMMRTVPASYEGNSGLAQGLNMGHREE</sequence>
<proteinExistence type="predicted"/>
<dbReference type="Proteomes" id="UP000218209">
    <property type="component" value="Unassembled WGS sequence"/>
</dbReference>
<keyword evidence="2" id="KW-1185">Reference proteome</keyword>
<evidence type="ECO:0000313" key="2">
    <source>
        <dbReference type="Proteomes" id="UP000218209"/>
    </source>
</evidence>
<protein>
    <submittedName>
        <fullName evidence="1">Uncharacterized protein</fullName>
    </submittedName>
</protein>